<evidence type="ECO:0000313" key="2">
    <source>
        <dbReference type="Proteomes" id="UP000004080"/>
    </source>
</evidence>
<dbReference type="eggNOG" id="ENOG5033XWA">
    <property type="taxonomic scope" value="Bacteria"/>
</dbReference>
<comment type="caution">
    <text evidence="1">The sequence shown here is derived from an EMBL/GenBank/DDBJ whole genome shotgun (WGS) entry which is preliminary data.</text>
</comment>
<evidence type="ECO:0000313" key="1">
    <source>
        <dbReference type="EMBL" id="EIT83963.1"/>
    </source>
</evidence>
<organism evidence="1 2">
    <name type="scientific">Fictibacillus macauensis ZFHKF-1</name>
    <dbReference type="NCBI Taxonomy" id="1196324"/>
    <lineage>
        <taxon>Bacteria</taxon>
        <taxon>Bacillati</taxon>
        <taxon>Bacillota</taxon>
        <taxon>Bacilli</taxon>
        <taxon>Bacillales</taxon>
        <taxon>Fictibacillaceae</taxon>
        <taxon>Fictibacillus</taxon>
    </lineage>
</organism>
<proteinExistence type="predicted"/>
<keyword evidence="2" id="KW-1185">Reference proteome</keyword>
<dbReference type="EMBL" id="AKKV01000042">
    <property type="protein sequence ID" value="EIT83963.1"/>
    <property type="molecule type" value="Genomic_DNA"/>
</dbReference>
<dbReference type="AlphaFoldDB" id="I8UB18"/>
<accession>I8UB18</accession>
<dbReference type="Proteomes" id="UP000004080">
    <property type="component" value="Unassembled WGS sequence"/>
</dbReference>
<name>I8UB18_9BACL</name>
<dbReference type="PATRIC" id="fig|1196324.3.peg.3682"/>
<gene>
    <name evidence="1" type="ORF">A374_18049</name>
</gene>
<dbReference type="OrthoDB" id="2921306at2"/>
<sequence length="156" mass="18165">MKKLKIRVWMIIAVLLVVWGSYSLNQPPILIGVSNKGEWKVEFTPSPQAGREDQWASSFQWNKEAQPTVKKISWLENNEVMSESTPEDDDLTAIQDLSVGNTPPNDSIDYITKIHWFDQGQEHEESITLKKHRRLFVAPQFVETMWKKAQLTLIWR</sequence>
<protein>
    <submittedName>
        <fullName evidence="1">Uncharacterized protein</fullName>
    </submittedName>
</protein>
<dbReference type="RefSeq" id="WP_007203679.1">
    <property type="nucleotide sequence ID" value="NZ_AKKV01000042.1"/>
</dbReference>
<reference evidence="1 2" key="1">
    <citation type="journal article" date="2012" name="J. Bacteriol.">
        <title>Genome of Bacillus macauensis ZFHKF-1, a Long-Chain-Forming Bacterium.</title>
        <authorList>
            <person name="Cai L."/>
            <person name="Zhang T."/>
        </authorList>
    </citation>
    <scope>NUCLEOTIDE SEQUENCE [LARGE SCALE GENOMIC DNA]</scope>
    <source>
        <strain evidence="1 2">ZFHKF-1</strain>
    </source>
</reference>